<dbReference type="EMBL" id="KB202094">
    <property type="protein sequence ID" value="ESO92376.1"/>
    <property type="molecule type" value="Genomic_DNA"/>
</dbReference>
<dbReference type="GO" id="GO:0031436">
    <property type="term" value="C:BRCA1-BARD1 complex"/>
    <property type="evidence" value="ECO:0007669"/>
    <property type="project" value="TreeGrafter"/>
</dbReference>
<keyword evidence="5" id="KW-1185">Reference proteome</keyword>
<dbReference type="InterPro" id="IPR036770">
    <property type="entry name" value="Ankyrin_rpt-contain_sf"/>
</dbReference>
<dbReference type="AlphaFoldDB" id="V4AG47"/>
<dbReference type="GeneID" id="20239099"/>
<protein>
    <submittedName>
        <fullName evidence="4">Uncharacterized protein</fullName>
    </submittedName>
</protein>
<feature type="repeat" description="ANK" evidence="3">
    <location>
        <begin position="524"/>
        <end position="547"/>
    </location>
</feature>
<dbReference type="KEGG" id="lgi:LOTGIDRAFT_162686"/>
<dbReference type="CTD" id="20239099"/>
<evidence type="ECO:0000256" key="3">
    <source>
        <dbReference type="PROSITE-ProRule" id="PRU00023"/>
    </source>
</evidence>
<keyword evidence="2 3" id="KW-0040">ANK repeat</keyword>
<accession>V4AG47</accession>
<dbReference type="GO" id="GO:0085020">
    <property type="term" value="P:protein K6-linked ubiquitination"/>
    <property type="evidence" value="ECO:0007669"/>
    <property type="project" value="TreeGrafter"/>
</dbReference>
<sequence length="662" mass="76059">MAKDTESATMLIKFQVVDDQKTQEDPYLLELNPALTLHETRGELEPKFPNHRQNFQFLWKERRIKINREKSLKLIDILPKLNRGIPVESFKFKDVQYQKMEYFKKGDKFEVTCCGIVFLWKESGGIRYDDKEMRSILNGPHLYGFSFIPSTILTTDPVHDHIDEMCEIAAEGQDLQTLQSLLVSCLPNMKGDFVDHGKNTPLHYAATNGHTDVCRLLVNHLGSNVLQCKDQNGRTPLHCAFIRQRMDVIIYMLSFKPDLDAKDVLGVSCRKLMFKLPQSKIDYLFENIDFNILDDRIILFLTCLALQRKNISAGRKLCKIVKPISSSYFKQPLNLAAEFGNVELTKMLLNREDSDLPSHSPLEYDRNGHLPLHYACQHGHCDIIPLLYSDVLTEKDFQRATKLMVSWRKFDALLCLSELRSNLVIDQDLQNFLIDEAERDLSKNGKLIAPVLRSTLHANQRIASEAARQNNMDVIEHLYSLGMRLDLQDEMGRTPLHEACQLGHGEMISYLIDHGIDCHLQDWQGSTALHYACQTGILDSVSLLLDNPKTSFLIDITDKSGRNPLLTAAYCGHTDVVVYLLKYTSCDVWMVDIYNKSLLNYLLLLNTTSVPVIVEILRNCKFEDKTSEKLMVGKPKNRRPKMATYQCSLCQKIWHVFNWHES</sequence>
<dbReference type="HOGENOM" id="CLU_414631_0_0_1"/>
<dbReference type="PANTHER" id="PTHR24171">
    <property type="entry name" value="ANKYRIN REPEAT DOMAIN-CONTAINING PROTEIN 39-RELATED"/>
    <property type="match status" value="1"/>
</dbReference>
<dbReference type="PROSITE" id="PS50297">
    <property type="entry name" value="ANK_REP_REGION"/>
    <property type="match status" value="5"/>
</dbReference>
<dbReference type="Pfam" id="PF00023">
    <property type="entry name" value="Ank"/>
    <property type="match status" value="1"/>
</dbReference>
<dbReference type="OrthoDB" id="6100784at2759"/>
<dbReference type="Gene3D" id="1.25.40.20">
    <property type="entry name" value="Ankyrin repeat-containing domain"/>
    <property type="match status" value="4"/>
</dbReference>
<feature type="repeat" description="ANK" evidence="3">
    <location>
        <begin position="197"/>
        <end position="220"/>
    </location>
</feature>
<dbReference type="PRINTS" id="PR01415">
    <property type="entry name" value="ANKYRIN"/>
</dbReference>
<reference evidence="4 5" key="1">
    <citation type="journal article" date="2013" name="Nature">
        <title>Insights into bilaterian evolution from three spiralian genomes.</title>
        <authorList>
            <person name="Simakov O."/>
            <person name="Marletaz F."/>
            <person name="Cho S.J."/>
            <person name="Edsinger-Gonzales E."/>
            <person name="Havlak P."/>
            <person name="Hellsten U."/>
            <person name="Kuo D.H."/>
            <person name="Larsson T."/>
            <person name="Lv J."/>
            <person name="Arendt D."/>
            <person name="Savage R."/>
            <person name="Osoegawa K."/>
            <person name="de Jong P."/>
            <person name="Grimwood J."/>
            <person name="Chapman J.A."/>
            <person name="Shapiro H."/>
            <person name="Aerts A."/>
            <person name="Otillar R.P."/>
            <person name="Terry A.Y."/>
            <person name="Boore J.L."/>
            <person name="Grigoriev I.V."/>
            <person name="Lindberg D.R."/>
            <person name="Seaver E.C."/>
            <person name="Weisblat D.A."/>
            <person name="Putnam N.H."/>
            <person name="Rokhsar D.S."/>
        </authorList>
    </citation>
    <scope>NUCLEOTIDE SEQUENCE [LARGE SCALE GENOMIC DNA]</scope>
</reference>
<proteinExistence type="predicted"/>
<feature type="repeat" description="ANK" evidence="3">
    <location>
        <begin position="367"/>
        <end position="389"/>
    </location>
</feature>
<dbReference type="PROSITE" id="PS50088">
    <property type="entry name" value="ANK_REPEAT"/>
    <property type="match status" value="5"/>
</dbReference>
<evidence type="ECO:0000256" key="2">
    <source>
        <dbReference type="ARBA" id="ARBA00023043"/>
    </source>
</evidence>
<organism evidence="4 5">
    <name type="scientific">Lottia gigantea</name>
    <name type="common">Giant owl limpet</name>
    <dbReference type="NCBI Taxonomy" id="225164"/>
    <lineage>
        <taxon>Eukaryota</taxon>
        <taxon>Metazoa</taxon>
        <taxon>Spiralia</taxon>
        <taxon>Lophotrochozoa</taxon>
        <taxon>Mollusca</taxon>
        <taxon>Gastropoda</taxon>
        <taxon>Patellogastropoda</taxon>
        <taxon>Lottioidea</taxon>
        <taxon>Lottiidae</taxon>
        <taxon>Lottia</taxon>
    </lineage>
</organism>
<dbReference type="SMART" id="SM00248">
    <property type="entry name" value="ANK"/>
    <property type="match status" value="7"/>
</dbReference>
<dbReference type="Pfam" id="PF12796">
    <property type="entry name" value="Ank_2"/>
    <property type="match status" value="3"/>
</dbReference>
<name>V4AG47_LOTGI</name>
<dbReference type="Proteomes" id="UP000030746">
    <property type="component" value="Unassembled WGS sequence"/>
</dbReference>
<feature type="repeat" description="ANK" evidence="3">
    <location>
        <begin position="491"/>
        <end position="523"/>
    </location>
</feature>
<evidence type="ECO:0000313" key="5">
    <source>
        <dbReference type="Proteomes" id="UP000030746"/>
    </source>
</evidence>
<dbReference type="PANTHER" id="PTHR24171:SF8">
    <property type="entry name" value="BRCA1-ASSOCIATED RING DOMAIN PROTEIN 1"/>
    <property type="match status" value="1"/>
</dbReference>
<dbReference type="InterPro" id="IPR002110">
    <property type="entry name" value="Ankyrin_rpt"/>
</dbReference>
<gene>
    <name evidence="4" type="ORF">LOTGIDRAFT_162686</name>
</gene>
<dbReference type="SUPFAM" id="SSF48403">
    <property type="entry name" value="Ankyrin repeat"/>
    <property type="match status" value="1"/>
</dbReference>
<dbReference type="GO" id="GO:0004842">
    <property type="term" value="F:ubiquitin-protein transferase activity"/>
    <property type="evidence" value="ECO:0007669"/>
    <property type="project" value="TreeGrafter"/>
</dbReference>
<feature type="repeat" description="ANK" evidence="3">
    <location>
        <begin position="232"/>
        <end position="264"/>
    </location>
</feature>
<dbReference type="GO" id="GO:0070531">
    <property type="term" value="C:BRCA1-A complex"/>
    <property type="evidence" value="ECO:0007669"/>
    <property type="project" value="TreeGrafter"/>
</dbReference>
<dbReference type="OMA" id="HVACEIN"/>
<dbReference type="RefSeq" id="XP_009056936.1">
    <property type="nucleotide sequence ID" value="XM_009058688.1"/>
</dbReference>
<evidence type="ECO:0000256" key="1">
    <source>
        <dbReference type="ARBA" id="ARBA00022737"/>
    </source>
</evidence>
<evidence type="ECO:0000313" key="4">
    <source>
        <dbReference type="EMBL" id="ESO92376.1"/>
    </source>
</evidence>
<keyword evidence="1" id="KW-0677">Repeat</keyword>